<evidence type="ECO:0000313" key="3">
    <source>
        <dbReference type="EMBL" id="KRM63547.1"/>
    </source>
</evidence>
<accession>A0A0R2AGN7</accession>
<proteinExistence type="predicted"/>
<comment type="caution">
    <text evidence="3">The sequence shown here is derived from an EMBL/GenBank/DDBJ whole genome shotgun (WGS) entry which is preliminary data.</text>
</comment>
<dbReference type="InterPro" id="IPR011249">
    <property type="entry name" value="Metalloenz_LuxS/M16"/>
</dbReference>
<dbReference type="SUPFAM" id="SSF63411">
    <property type="entry name" value="LuxS/MPP-like metallohydrolase"/>
    <property type="match status" value="2"/>
</dbReference>
<dbReference type="PANTHER" id="PTHR11851:SF134">
    <property type="entry name" value="ZINC-DEPENDENT PROTEASE"/>
    <property type="match status" value="1"/>
</dbReference>
<dbReference type="InterPro" id="IPR007863">
    <property type="entry name" value="Peptidase_M16_C"/>
</dbReference>
<dbReference type="GO" id="GO:0046872">
    <property type="term" value="F:metal ion binding"/>
    <property type="evidence" value="ECO:0007669"/>
    <property type="project" value="InterPro"/>
</dbReference>
<dbReference type="Proteomes" id="UP000051008">
    <property type="component" value="Unassembled WGS sequence"/>
</dbReference>
<evidence type="ECO:0000313" key="4">
    <source>
        <dbReference type="Proteomes" id="UP000051008"/>
    </source>
</evidence>
<dbReference type="Pfam" id="PF05193">
    <property type="entry name" value="Peptidase_M16_C"/>
    <property type="match status" value="1"/>
</dbReference>
<keyword evidence="4" id="KW-1185">Reference proteome</keyword>
<dbReference type="OrthoDB" id="9811314at2"/>
<sequence>MEKIEYQQFGETLYRVTLQNGLQVNLLPKNDFHKTYGVMTANYGSLDNTFVPAKGTEFVKVPDGIAHFLEHKLFEKEDYDAFELFGKYGAEANAFTSFTKTSYLFSATNNVKKCVEILLDFVQQPYFSEQTVAKEKGIIAEEIKMYDDDPSWRLYFGMIGNLYPNTALSIDIAGSVESIGQITTEDLYTCYQTFYQPQNMSLFLVGNFDIYEILATIEANQAQKQFPAPQEIKRPKLEVDSSGSDIIPYRMLELNVNRPKTMVGIKGLDEVSTTKAGLKYKLAVELLLYLLYSESAPEYLKLYQEGILDDSFGYEFTFERGFHFAVISGDSDQPQALSNAIIEIAENAVGSLSNRQAEFELAQREFIGRYIQAMNSLEAIANRYSANLFEGATVFELVPVIEELTLEDIIAVAKSFIKPEAISVFQILPKG</sequence>
<dbReference type="InterPro" id="IPR011765">
    <property type="entry name" value="Pept_M16_N"/>
</dbReference>
<dbReference type="Gene3D" id="3.30.830.10">
    <property type="entry name" value="Metalloenzyme, LuxS/M16 peptidase-like"/>
    <property type="match status" value="2"/>
</dbReference>
<organism evidence="3 4">
    <name type="scientific">Ligilactobacillus agilis DSM 20509</name>
    <dbReference type="NCBI Taxonomy" id="1423718"/>
    <lineage>
        <taxon>Bacteria</taxon>
        <taxon>Bacillati</taxon>
        <taxon>Bacillota</taxon>
        <taxon>Bacilli</taxon>
        <taxon>Lactobacillales</taxon>
        <taxon>Lactobacillaceae</taxon>
        <taxon>Ligilactobacillus</taxon>
    </lineage>
</organism>
<dbReference type="PATRIC" id="fig|1423718.3.peg.344"/>
<dbReference type="NCBIfam" id="NF047421">
    <property type="entry name" value="YfmH_fam"/>
    <property type="match status" value="1"/>
</dbReference>
<protein>
    <submittedName>
        <fullName evidence="3">M16 family peptidase</fullName>
    </submittedName>
</protein>
<name>A0A0R2AGN7_9LACO</name>
<dbReference type="EMBL" id="AYYP01000060">
    <property type="protein sequence ID" value="KRM63547.1"/>
    <property type="molecule type" value="Genomic_DNA"/>
</dbReference>
<dbReference type="PANTHER" id="PTHR11851">
    <property type="entry name" value="METALLOPROTEASE"/>
    <property type="match status" value="1"/>
</dbReference>
<dbReference type="RefSeq" id="WP_056976993.1">
    <property type="nucleotide sequence ID" value="NZ_AYYP01000060.1"/>
</dbReference>
<dbReference type="Pfam" id="PF00675">
    <property type="entry name" value="Peptidase_M16"/>
    <property type="match status" value="1"/>
</dbReference>
<evidence type="ECO:0000259" key="2">
    <source>
        <dbReference type="Pfam" id="PF05193"/>
    </source>
</evidence>
<feature type="domain" description="Peptidase M16 C-terminal" evidence="2">
    <location>
        <begin position="182"/>
        <end position="363"/>
    </location>
</feature>
<gene>
    <name evidence="3" type="ORF">FC14_GL000327</name>
</gene>
<dbReference type="InterPro" id="IPR050361">
    <property type="entry name" value="MPP/UQCRC_Complex"/>
</dbReference>
<evidence type="ECO:0000259" key="1">
    <source>
        <dbReference type="Pfam" id="PF00675"/>
    </source>
</evidence>
<feature type="domain" description="Peptidase M16 N-terminal" evidence="1">
    <location>
        <begin position="63"/>
        <end position="151"/>
    </location>
</feature>
<reference evidence="3 4" key="1">
    <citation type="journal article" date="2015" name="Genome Announc.">
        <title>Expanding the biotechnology potential of lactobacilli through comparative genomics of 213 strains and associated genera.</title>
        <authorList>
            <person name="Sun Z."/>
            <person name="Harris H.M."/>
            <person name="McCann A."/>
            <person name="Guo C."/>
            <person name="Argimon S."/>
            <person name="Zhang W."/>
            <person name="Yang X."/>
            <person name="Jeffery I.B."/>
            <person name="Cooney J.C."/>
            <person name="Kagawa T.F."/>
            <person name="Liu W."/>
            <person name="Song Y."/>
            <person name="Salvetti E."/>
            <person name="Wrobel A."/>
            <person name="Rasinkangas P."/>
            <person name="Parkhill J."/>
            <person name="Rea M.C."/>
            <person name="O'Sullivan O."/>
            <person name="Ritari J."/>
            <person name="Douillard F.P."/>
            <person name="Paul Ross R."/>
            <person name="Yang R."/>
            <person name="Briner A.E."/>
            <person name="Felis G.E."/>
            <person name="de Vos W.M."/>
            <person name="Barrangou R."/>
            <person name="Klaenhammer T.R."/>
            <person name="Caufield P.W."/>
            <person name="Cui Y."/>
            <person name="Zhang H."/>
            <person name="O'Toole P.W."/>
        </authorList>
    </citation>
    <scope>NUCLEOTIDE SEQUENCE [LARGE SCALE GENOMIC DNA]</scope>
    <source>
        <strain evidence="3 4">DSM 20509</strain>
    </source>
</reference>
<dbReference type="AlphaFoldDB" id="A0A0R2AGN7"/>